<evidence type="ECO:0000256" key="3">
    <source>
        <dbReference type="ARBA" id="ARBA00012417"/>
    </source>
</evidence>
<evidence type="ECO:0000256" key="6">
    <source>
        <dbReference type="ARBA" id="ARBA00022695"/>
    </source>
</evidence>
<feature type="domain" description="DNA-directed DNA polymerase family A palm" evidence="21">
    <location>
        <begin position="887"/>
        <end position="1091"/>
    </location>
</feature>
<evidence type="ECO:0000256" key="16">
    <source>
        <dbReference type="PIRSR" id="PIRSR604808-1"/>
    </source>
</evidence>
<dbReference type="InterPro" id="IPR008918">
    <property type="entry name" value="HhH2"/>
</dbReference>
<feature type="site" description="Important for catalytic activity" evidence="18">
    <location>
        <position position="216"/>
    </location>
</feature>
<dbReference type="InterPro" id="IPR015361">
    <property type="entry name" value="Taq_pol_thermo_exonuc"/>
</dbReference>
<reference evidence="22 23" key="1">
    <citation type="submission" date="2018-08" db="EMBL/GenBank/DDBJ databases">
        <title>Meiothermus terrae DSM 26712 genome sequencing project.</title>
        <authorList>
            <person name="Da Costa M.S."/>
            <person name="Albuquerque L."/>
            <person name="Raposo P."/>
            <person name="Froufe H.J.C."/>
            <person name="Barroso C.S."/>
            <person name="Egas C."/>
        </authorList>
    </citation>
    <scope>NUCLEOTIDE SEQUENCE [LARGE SCALE GENOMIC DNA]</scope>
    <source>
        <strain evidence="22 23">DSM 26712</strain>
    </source>
</reference>
<dbReference type="InterPro" id="IPR020847">
    <property type="entry name" value="AP_endonuclease_F1_BS"/>
</dbReference>
<feature type="site" description="Interaction with DNA substrate" evidence="18">
    <location>
        <position position="246"/>
    </location>
</feature>
<dbReference type="EMBL" id="QXDL01000142">
    <property type="protein sequence ID" value="RIH81929.1"/>
    <property type="molecule type" value="Genomic_DNA"/>
</dbReference>
<evidence type="ECO:0000256" key="15">
    <source>
        <dbReference type="ARBA" id="ARBA00049244"/>
    </source>
</evidence>
<dbReference type="Gene3D" id="1.10.150.20">
    <property type="entry name" value="5' to 3' exonuclease, C-terminal subdomain"/>
    <property type="match status" value="2"/>
</dbReference>
<dbReference type="InterPro" id="IPR037493">
    <property type="entry name" value="ExoIII-like"/>
</dbReference>
<dbReference type="GO" id="GO:0046872">
    <property type="term" value="F:metal ion binding"/>
    <property type="evidence" value="ECO:0007669"/>
    <property type="project" value="UniProtKB-KW"/>
</dbReference>
<dbReference type="SMART" id="SM00475">
    <property type="entry name" value="53EXOc"/>
    <property type="match status" value="1"/>
</dbReference>
<dbReference type="Proteomes" id="UP000265715">
    <property type="component" value="Unassembled WGS sequence"/>
</dbReference>
<dbReference type="InterPro" id="IPR002421">
    <property type="entry name" value="5-3_exonuclease"/>
</dbReference>
<dbReference type="CDD" id="cd09859">
    <property type="entry name" value="PIN_53EXO"/>
    <property type="match status" value="1"/>
</dbReference>
<dbReference type="PRINTS" id="PR00868">
    <property type="entry name" value="DNAPOLI"/>
</dbReference>
<dbReference type="AlphaFoldDB" id="A0A399EFJ5"/>
<evidence type="ECO:0000259" key="21">
    <source>
        <dbReference type="SMART" id="SM00482"/>
    </source>
</evidence>
<keyword evidence="10" id="KW-0378">Hydrolase</keyword>
<feature type="active site" evidence="16">
    <location>
        <position position="104"/>
    </location>
</feature>
<dbReference type="Gene3D" id="3.30.70.370">
    <property type="match status" value="1"/>
</dbReference>
<dbReference type="GO" id="GO:0003677">
    <property type="term" value="F:DNA binding"/>
    <property type="evidence" value="ECO:0007669"/>
    <property type="project" value="UniProtKB-KW"/>
</dbReference>
<dbReference type="InterPro" id="IPR036691">
    <property type="entry name" value="Endo/exonu/phosph_ase_sf"/>
</dbReference>
<dbReference type="Gene3D" id="3.40.50.1010">
    <property type="entry name" value="5'-nuclease"/>
    <property type="match status" value="1"/>
</dbReference>
<dbReference type="Pfam" id="PF01367">
    <property type="entry name" value="5_3_exonuc"/>
    <property type="match status" value="1"/>
</dbReference>
<evidence type="ECO:0000313" key="23">
    <source>
        <dbReference type="Proteomes" id="UP000265715"/>
    </source>
</evidence>
<dbReference type="InterPro" id="IPR012337">
    <property type="entry name" value="RNaseH-like_sf"/>
</dbReference>
<comment type="cofactor">
    <cofactor evidence="17">
        <name>Mg(2+)</name>
        <dbReference type="ChEBI" id="CHEBI:18420"/>
    </cofactor>
    <cofactor evidence="17">
        <name>Mn(2+)</name>
        <dbReference type="ChEBI" id="CHEBI:29035"/>
    </cofactor>
    <text evidence="17">Probably binds two magnesium or manganese ions per subunit.</text>
</comment>
<dbReference type="NCBIfam" id="TIGR00195">
    <property type="entry name" value="exoDNase_III"/>
    <property type="match status" value="1"/>
</dbReference>
<feature type="domain" description="5'-3' exonuclease" evidence="20">
    <location>
        <begin position="294"/>
        <end position="562"/>
    </location>
</feature>
<dbReference type="NCBIfam" id="TIGR00633">
    <property type="entry name" value="xth"/>
    <property type="match status" value="1"/>
</dbReference>
<dbReference type="InterPro" id="IPR002298">
    <property type="entry name" value="DNA_polymerase_A"/>
</dbReference>
<dbReference type="InterPro" id="IPR004808">
    <property type="entry name" value="AP_endonuc_1"/>
</dbReference>
<feature type="active site" description="Proton acceptor" evidence="16">
    <location>
        <position position="246"/>
    </location>
</feature>
<dbReference type="PROSITE" id="PS00726">
    <property type="entry name" value="AP_NUCLEASE_F1_1"/>
    <property type="match status" value="1"/>
</dbReference>
<comment type="similarity">
    <text evidence="1">Belongs to the DNA repair enzymes AP/ExoA family.</text>
</comment>
<dbReference type="Gene3D" id="3.60.10.10">
    <property type="entry name" value="Endonuclease/exonuclease/phosphatase"/>
    <property type="match status" value="1"/>
</dbReference>
<dbReference type="PROSITE" id="PS51435">
    <property type="entry name" value="AP_NUCLEASE_F1_4"/>
    <property type="match status" value="1"/>
</dbReference>
<evidence type="ECO:0000313" key="22">
    <source>
        <dbReference type="EMBL" id="RIH81929.1"/>
    </source>
</evidence>
<dbReference type="GO" id="GO:0008311">
    <property type="term" value="F:double-stranded DNA 3'-5' DNA exonuclease activity"/>
    <property type="evidence" value="ECO:0007669"/>
    <property type="project" value="InterPro"/>
</dbReference>
<dbReference type="InterPro" id="IPR043502">
    <property type="entry name" value="DNA/RNA_pol_sf"/>
</dbReference>
<feature type="binding site" evidence="17">
    <location>
        <position position="147"/>
    </location>
    <ligand>
        <name>Mg(2+)</name>
        <dbReference type="ChEBI" id="CHEBI:18420"/>
        <label>1</label>
    </ligand>
</feature>
<evidence type="ECO:0000256" key="14">
    <source>
        <dbReference type="ARBA" id="ARBA00023204"/>
    </source>
</evidence>
<evidence type="ECO:0000256" key="11">
    <source>
        <dbReference type="ARBA" id="ARBA00022842"/>
    </source>
</evidence>
<dbReference type="Pfam" id="PF03372">
    <property type="entry name" value="Exo_endo_phos"/>
    <property type="match status" value="1"/>
</dbReference>
<feature type="binding site" evidence="17">
    <location>
        <position position="145"/>
    </location>
    <ligand>
        <name>Mg(2+)</name>
        <dbReference type="ChEBI" id="CHEBI:18420"/>
        <label>1</label>
    </ligand>
</feature>
<gene>
    <name evidence="22" type="primary">polA_2</name>
    <name evidence="22" type="ORF">Mterra_02891</name>
</gene>
<dbReference type="PANTHER" id="PTHR10133">
    <property type="entry name" value="DNA POLYMERASE I"/>
    <property type="match status" value="1"/>
</dbReference>
<keyword evidence="23" id="KW-1185">Reference proteome</keyword>
<dbReference type="GO" id="GO:0006261">
    <property type="term" value="P:DNA-templated DNA replication"/>
    <property type="evidence" value="ECO:0007669"/>
    <property type="project" value="InterPro"/>
</dbReference>
<dbReference type="SMART" id="SM00279">
    <property type="entry name" value="HhH2"/>
    <property type="match status" value="1"/>
</dbReference>
<dbReference type="GO" id="GO:0006302">
    <property type="term" value="P:double-strand break repair"/>
    <property type="evidence" value="ECO:0007669"/>
    <property type="project" value="TreeGrafter"/>
</dbReference>
<dbReference type="Gene3D" id="3.30.420.10">
    <property type="entry name" value="Ribonuclease H-like superfamily/Ribonuclease H"/>
    <property type="match status" value="1"/>
</dbReference>
<dbReference type="SUPFAM" id="SSF53098">
    <property type="entry name" value="Ribonuclease H-like"/>
    <property type="match status" value="1"/>
</dbReference>
<feature type="binding site" evidence="17">
    <location>
        <position position="7"/>
    </location>
    <ligand>
        <name>Mg(2+)</name>
        <dbReference type="ChEBI" id="CHEBI:18420"/>
        <label>1</label>
    </ligand>
</feature>
<dbReference type="InterPro" id="IPR020045">
    <property type="entry name" value="DNA_polI_H3TH"/>
</dbReference>
<dbReference type="EC" id="2.7.7.7" evidence="3"/>
<dbReference type="Pfam" id="PF09281">
    <property type="entry name" value="Taq-exonuc"/>
    <property type="match status" value="1"/>
</dbReference>
<evidence type="ECO:0000256" key="19">
    <source>
        <dbReference type="SAM" id="MobiDB-lite"/>
    </source>
</evidence>
<evidence type="ECO:0000256" key="17">
    <source>
        <dbReference type="PIRSR" id="PIRSR604808-2"/>
    </source>
</evidence>
<dbReference type="CDD" id="cd09086">
    <property type="entry name" value="ExoIII-like_AP-endo"/>
    <property type="match status" value="1"/>
</dbReference>
<dbReference type="CDD" id="cd08637">
    <property type="entry name" value="DNA_pol_A_pol_I_C"/>
    <property type="match status" value="1"/>
</dbReference>
<keyword evidence="13" id="KW-0238">DNA-binding</keyword>
<dbReference type="InterPro" id="IPR020046">
    <property type="entry name" value="5-3_exonucl_a-hlix_arch_N"/>
</dbReference>
<comment type="caution">
    <text evidence="22">The sequence shown here is derived from an EMBL/GenBank/DDBJ whole genome shotgun (WGS) entry which is preliminary data.</text>
</comment>
<keyword evidence="12" id="KW-0239">DNA-directed DNA polymerase</keyword>
<dbReference type="Pfam" id="PF00476">
    <property type="entry name" value="DNA_pol_A"/>
    <property type="match status" value="1"/>
</dbReference>
<evidence type="ECO:0000256" key="12">
    <source>
        <dbReference type="ARBA" id="ARBA00022932"/>
    </source>
</evidence>
<dbReference type="Gene3D" id="1.20.1060.10">
    <property type="entry name" value="Taq DNA Polymerase, Chain T, domain 4"/>
    <property type="match status" value="1"/>
</dbReference>
<dbReference type="GO" id="GO:0004519">
    <property type="term" value="F:endonuclease activity"/>
    <property type="evidence" value="ECO:0007669"/>
    <property type="project" value="InterPro"/>
</dbReference>
<feature type="active site" description="Proton donor/acceptor" evidence="16">
    <location>
        <position position="145"/>
    </location>
</feature>
<keyword evidence="7" id="KW-0235">DNA replication</keyword>
<evidence type="ECO:0000256" key="2">
    <source>
        <dbReference type="ARBA" id="ARBA00007705"/>
    </source>
</evidence>
<sequence>MRIVTWNVNSLPVRLPQVLEWLELHRPDVLALQETKVEDALFPRAQLEAAGYHAVFSGQRTYNGVAILSRHEPQDVQAGIPGLEDEQRRVIAATVNGVRVVNLYVPNGESLRSPKFGYKQRWLEALARWLREVLEEHPKTVVLGDFNIAPEPIDVWNPKRFEGQVLFSPAERAAFRGLLGLGLHDSLRELEPEARVYSWWDFRAAGFQKDQGARIDHVLVSRALAPELRAAWVDRAARGVARASDHAPVVCDLFEAHPKAASPVAIEAGTQGIPDAAEFVPPAQRRLPQDGRRTRPTAVVLVDGHSLAFRMYFGVPPVKAPDGTPVHAVLGFARALLEVYRELGGDPLRPEPAGEGPALVVVFDAPVATFRHRLYPDYKGGRDEIPPDLPAQIRRIKRLVDALGWARLEVAEVEADDAIGTLAKQAEAQGLPALIVSSDRDLYQLLSPLVQVRAKDGKRFGPEELKAQYGVTVGQWVDYRALTGDASDNIPGAKGVGEKTASALLQRFGSLEAILAAAEGPDPDRPLKLVQASREKVLLSRELARLRLDVEVPLTLEEAATVLRDDPGLVRLLDEFGLKGLKRELRLGEASAAPTSPQPQPAGGPAEPSAEPYAAPVVGVAGQETVLLDGTASRPVGLQELPSPVNAVDAKALVRQALWAGRELEAGDDPLLMAYVEDTRVTTPEKLAERHARAAWPAAAAERAALTRALLGTLRAGMRPAPRRLYEEVERPLATVLAHMEATGIRFDVERLAGLTGQLRRRLAELEAAIQELVGRPFKVSSRNQLEALLFDELGLAPSRQTALTNKRSTDNETLSALRDAHPVVPLILEHRELAKLVGTYLEPLPRWVNPQTGRLHTTFDQTNAATGRLASLNPNLQNIPIRTEAGRPIRGAFCAAEGYRLVSADYSQIELRILAHLSGDPTLVRAFAQGEDIHRVTAARVAGIALEAVTREQRSQAKTINYGLSYGLSAVGLAERTGMSRGEASRFIKRYFEEYPGIEAYVRETKRLCKEHGYVEDLFGRRRYIPDINAPGAAIRVRAENAAINMPVQGACASIIKKAMVEAFPALRELGAQLLLQVHDELVVEAPEDRVEEVGALLRKTMTGVVELAVPLEVEVGHGKTWLEAHGG</sequence>
<dbReference type="CDD" id="cd09898">
    <property type="entry name" value="H3TH_53EXO"/>
    <property type="match status" value="1"/>
</dbReference>
<dbReference type="PANTHER" id="PTHR10133:SF27">
    <property type="entry name" value="DNA POLYMERASE NU"/>
    <property type="match status" value="1"/>
</dbReference>
<dbReference type="InterPro" id="IPR005135">
    <property type="entry name" value="Endo/exonuclease/phosphatase"/>
</dbReference>
<evidence type="ECO:0000256" key="7">
    <source>
        <dbReference type="ARBA" id="ARBA00022705"/>
    </source>
</evidence>
<dbReference type="PROSITE" id="PS00447">
    <property type="entry name" value="DNA_POLYMERASE_A"/>
    <property type="match status" value="1"/>
</dbReference>
<feature type="binding site" evidence="17">
    <location>
        <position position="245"/>
    </location>
    <ligand>
        <name>Mg(2+)</name>
        <dbReference type="ChEBI" id="CHEBI:18420"/>
        <label>1</label>
    </ligand>
</feature>
<dbReference type="SMART" id="SM00482">
    <property type="entry name" value="POLAc"/>
    <property type="match status" value="1"/>
</dbReference>
<keyword evidence="8 17" id="KW-0479">Metal-binding</keyword>
<feature type="site" description="Transition state stabilizer" evidence="18">
    <location>
        <position position="147"/>
    </location>
</feature>
<dbReference type="InterPro" id="IPR036279">
    <property type="entry name" value="5-3_exonuclease_C_sf"/>
</dbReference>
<dbReference type="InterPro" id="IPR036397">
    <property type="entry name" value="RNaseH_sf"/>
</dbReference>
<accession>A0A399EFJ5</accession>
<comment type="catalytic activity">
    <reaction evidence="15">
        <text>DNA(n) + a 2'-deoxyribonucleoside 5'-triphosphate = DNA(n+1) + diphosphate</text>
        <dbReference type="Rhea" id="RHEA:22508"/>
        <dbReference type="Rhea" id="RHEA-COMP:17339"/>
        <dbReference type="Rhea" id="RHEA-COMP:17340"/>
        <dbReference type="ChEBI" id="CHEBI:33019"/>
        <dbReference type="ChEBI" id="CHEBI:61560"/>
        <dbReference type="ChEBI" id="CHEBI:173112"/>
        <dbReference type="EC" id="2.7.7.7"/>
    </reaction>
</comment>
<keyword evidence="11 17" id="KW-0460">Magnesium</keyword>
<evidence type="ECO:0000256" key="13">
    <source>
        <dbReference type="ARBA" id="ARBA00023125"/>
    </source>
</evidence>
<dbReference type="InterPro" id="IPR019760">
    <property type="entry name" value="DNA-dir_DNA_pol_A_CS"/>
</dbReference>
<dbReference type="FunFam" id="1.10.150.20:FF:000002">
    <property type="entry name" value="DNA polymerase I"/>
    <property type="match status" value="1"/>
</dbReference>
<dbReference type="RefSeq" id="WP_119315868.1">
    <property type="nucleotide sequence ID" value="NZ_QXDL01000142.1"/>
</dbReference>
<feature type="region of interest" description="Disordered" evidence="19">
    <location>
        <begin position="590"/>
        <end position="612"/>
    </location>
</feature>
<evidence type="ECO:0000256" key="8">
    <source>
        <dbReference type="ARBA" id="ARBA00022723"/>
    </source>
</evidence>
<evidence type="ECO:0000256" key="10">
    <source>
        <dbReference type="ARBA" id="ARBA00022801"/>
    </source>
</evidence>
<evidence type="ECO:0000256" key="4">
    <source>
        <dbReference type="ARBA" id="ARBA00021109"/>
    </source>
</evidence>
<evidence type="ECO:0000256" key="1">
    <source>
        <dbReference type="ARBA" id="ARBA00007092"/>
    </source>
</evidence>
<keyword evidence="6 22" id="KW-0548">Nucleotidyltransferase</keyword>
<feature type="binding site" evidence="17">
    <location>
        <position position="34"/>
    </location>
    <ligand>
        <name>Mg(2+)</name>
        <dbReference type="ChEBI" id="CHEBI:18420"/>
        <label>1</label>
    </ligand>
</feature>
<organism evidence="22 23">
    <name type="scientific">Calidithermus terrae</name>
    <dbReference type="NCBI Taxonomy" id="1408545"/>
    <lineage>
        <taxon>Bacteria</taxon>
        <taxon>Thermotogati</taxon>
        <taxon>Deinococcota</taxon>
        <taxon>Deinococci</taxon>
        <taxon>Thermales</taxon>
        <taxon>Thermaceae</taxon>
        <taxon>Calidithermus</taxon>
    </lineage>
</organism>
<keyword evidence="9" id="KW-0227">DNA damage</keyword>
<dbReference type="SUPFAM" id="SSF56219">
    <property type="entry name" value="DNase I-like"/>
    <property type="match status" value="1"/>
</dbReference>
<feature type="binding site" evidence="17">
    <location>
        <position position="246"/>
    </location>
    <ligand>
        <name>Mg(2+)</name>
        <dbReference type="ChEBI" id="CHEBI:18420"/>
        <label>1</label>
    </ligand>
</feature>
<dbReference type="GO" id="GO:0003887">
    <property type="term" value="F:DNA-directed DNA polymerase activity"/>
    <property type="evidence" value="ECO:0007669"/>
    <property type="project" value="UniProtKB-KW"/>
</dbReference>
<dbReference type="SUPFAM" id="SSF56672">
    <property type="entry name" value="DNA/RNA polymerases"/>
    <property type="match status" value="1"/>
</dbReference>
<dbReference type="SUPFAM" id="SSF47807">
    <property type="entry name" value="5' to 3' exonuclease, C-terminal subdomain"/>
    <property type="match status" value="1"/>
</dbReference>
<dbReference type="GO" id="GO:0008409">
    <property type="term" value="F:5'-3' exonuclease activity"/>
    <property type="evidence" value="ECO:0007669"/>
    <property type="project" value="InterPro"/>
</dbReference>
<dbReference type="FunFam" id="1.10.150.20:FF:000003">
    <property type="entry name" value="DNA polymerase I"/>
    <property type="match status" value="1"/>
</dbReference>
<keyword evidence="14" id="KW-0234">DNA repair</keyword>
<feature type="compositionally biased region" description="Low complexity" evidence="19">
    <location>
        <begin position="603"/>
        <end position="612"/>
    </location>
</feature>
<dbReference type="FunFam" id="1.20.1060.10:FF:000001">
    <property type="entry name" value="DNA polymerase I"/>
    <property type="match status" value="1"/>
</dbReference>
<keyword evidence="5 22" id="KW-0808">Transferase</keyword>
<evidence type="ECO:0000256" key="5">
    <source>
        <dbReference type="ARBA" id="ARBA00022679"/>
    </source>
</evidence>
<evidence type="ECO:0000259" key="20">
    <source>
        <dbReference type="SMART" id="SM00475"/>
    </source>
</evidence>
<dbReference type="OrthoDB" id="9806424at2"/>
<name>A0A399EFJ5_9DEIN</name>
<evidence type="ECO:0000256" key="18">
    <source>
        <dbReference type="PIRSR" id="PIRSR604808-3"/>
    </source>
</evidence>
<dbReference type="InterPro" id="IPR001098">
    <property type="entry name" value="DNA-dir_DNA_pol_A_palm_dom"/>
</dbReference>
<dbReference type="InterPro" id="IPR029060">
    <property type="entry name" value="PIN-like_dom_sf"/>
</dbReference>
<dbReference type="GO" id="GO:0001882">
    <property type="term" value="F:nucleoside binding"/>
    <property type="evidence" value="ECO:0007669"/>
    <property type="project" value="InterPro"/>
</dbReference>
<dbReference type="SUPFAM" id="SSF88723">
    <property type="entry name" value="PIN domain-like"/>
    <property type="match status" value="1"/>
</dbReference>
<evidence type="ECO:0000256" key="9">
    <source>
        <dbReference type="ARBA" id="ARBA00022763"/>
    </source>
</evidence>
<keyword evidence="17" id="KW-0464">Manganese</keyword>
<dbReference type="Pfam" id="PF02739">
    <property type="entry name" value="5_3_exonuc_N"/>
    <property type="match status" value="1"/>
</dbReference>
<protein>
    <recommendedName>
        <fullName evidence="4">DNA polymerase I, thermostable</fullName>
        <ecNumber evidence="3">2.7.7.7</ecNumber>
    </recommendedName>
</protein>
<comment type="similarity">
    <text evidence="2">Belongs to the DNA polymerase type-A family.</text>
</comment>
<proteinExistence type="inferred from homology"/>